<evidence type="ECO:0000256" key="4">
    <source>
        <dbReference type="ARBA" id="ARBA00007983"/>
    </source>
</evidence>
<gene>
    <name evidence="16" type="primary">AMO1</name>
    <name evidence="16" type="ORF">K7432_012656</name>
</gene>
<dbReference type="SUPFAM" id="SSF49998">
    <property type="entry name" value="Amine oxidase catalytic domain"/>
    <property type="match status" value="1"/>
</dbReference>
<dbReference type="Gene3D" id="2.70.98.20">
    <property type="entry name" value="Copper amine oxidase, catalytic domain"/>
    <property type="match status" value="1"/>
</dbReference>
<evidence type="ECO:0000256" key="2">
    <source>
        <dbReference type="ARBA" id="ARBA00001936"/>
    </source>
</evidence>
<dbReference type="Gene3D" id="3.10.450.40">
    <property type="match status" value="2"/>
</dbReference>
<keyword evidence="10" id="KW-0464">Manganese</keyword>
<evidence type="ECO:0000256" key="7">
    <source>
        <dbReference type="ARBA" id="ARBA00022772"/>
    </source>
</evidence>
<keyword evidence="6 11" id="KW-0479">Metal-binding</keyword>
<evidence type="ECO:0000256" key="12">
    <source>
        <dbReference type="SAM" id="MobiDB-lite"/>
    </source>
</evidence>
<dbReference type="NCBIfam" id="NF008559">
    <property type="entry name" value="PRK11504.1"/>
    <property type="match status" value="1"/>
</dbReference>
<keyword evidence="8 11" id="KW-0560">Oxidoreductase</keyword>
<evidence type="ECO:0000259" key="15">
    <source>
        <dbReference type="Pfam" id="PF02728"/>
    </source>
</evidence>
<protein>
    <recommendedName>
        <fullName evidence="11">Amine oxidase</fullName>
        <ecNumber evidence="11">1.4.3.-</ecNumber>
    </recommendedName>
</protein>
<dbReference type="SUPFAM" id="SSF54416">
    <property type="entry name" value="Amine oxidase N-terminal region"/>
    <property type="match status" value="2"/>
</dbReference>
<feature type="domain" description="Copper amine oxidase catalytic" evidence="13">
    <location>
        <begin position="253"/>
        <end position="660"/>
    </location>
</feature>
<keyword evidence="9 11" id="KW-0186">Copper</keyword>
<organism evidence="16 17">
    <name type="scientific">Basidiobolus ranarum</name>
    <dbReference type="NCBI Taxonomy" id="34480"/>
    <lineage>
        <taxon>Eukaryota</taxon>
        <taxon>Fungi</taxon>
        <taxon>Fungi incertae sedis</taxon>
        <taxon>Zoopagomycota</taxon>
        <taxon>Entomophthoromycotina</taxon>
        <taxon>Basidiobolomycetes</taxon>
        <taxon>Basidiobolales</taxon>
        <taxon>Basidiobolaceae</taxon>
        <taxon>Basidiobolus</taxon>
    </lineage>
</organism>
<keyword evidence="7 11" id="KW-0801">TPQ</keyword>
<dbReference type="Proteomes" id="UP001479436">
    <property type="component" value="Unassembled WGS sequence"/>
</dbReference>
<sequence>MIQGLKKSLAKPPASTNGSDIGRQLPHPFDQLSADEINQACQIVRDEKKDKHFIFKIVTIREPNKKLMMSYLGWSTTCEPITTHIEREALIVLLERKSMECFECIVSLDRRAITKFEHVPHMQPTITPDEQILLEKIILEDEKVIRECLKAGFKDMSHVVVDTWSIGKNTKRPGKRVLQGILYGKTSMLDNPYAHPLNFTPVVDLGERKVIDIDYIKPKSSKYERATIPFESRNFVPEVFGQTNLRKDVKPIIIQQPHGVSFTVKNGSQIDWQKWSMHVSMTYREGLVIRNVSYQDGKEKRPLFYRLGISEMVVPYADPESPFNRKQAFDVGEYGLGYSTNSLNLGCDCLGSIFYLDAVFSDDNGKAYTVSNAICIHEEDYGLLWKHSDRRTSRSDSVRSRRLVISHIATVANYDYGVYYYFYQDGTFECEVKATGIINTSVLAIDETPEKFGETVAPQVNGQHHQHFFTARIDPMIDGLLNSVSKVEVKPYPYPTGHPKNPWGNAFTVDEIILKTTHEGQENPDYNTGKFWKIINQDCLHPSTKRPVGWKITNKSLLPMFAQPDSIVGQRAPYAYKSLWVTPFREDQLYPAGFYVNQSSGEDTLYKWAQEEKNIEQEDIVLWYNFGLTHVVRAEDFPIMPVEYCGFTMKPCNFFVENPAVDVPPSSKLMLEESTQVEGGSEAGYFSRSKL</sequence>
<feature type="domain" description="Copper amine oxidase N2-terminal" evidence="14">
    <location>
        <begin position="27"/>
        <end position="96"/>
    </location>
</feature>
<reference evidence="16 17" key="1">
    <citation type="submission" date="2023-04" db="EMBL/GenBank/DDBJ databases">
        <title>Genome of Basidiobolus ranarum AG-B5.</title>
        <authorList>
            <person name="Stajich J.E."/>
            <person name="Carter-House D."/>
            <person name="Gryganskyi A."/>
        </authorList>
    </citation>
    <scope>NUCLEOTIDE SEQUENCE [LARGE SCALE GENOMIC DNA]</scope>
    <source>
        <strain evidence="16 17">AG-B5</strain>
    </source>
</reference>
<evidence type="ECO:0000256" key="3">
    <source>
        <dbReference type="ARBA" id="ARBA00001947"/>
    </source>
</evidence>
<evidence type="ECO:0000256" key="5">
    <source>
        <dbReference type="ARBA" id="ARBA00011738"/>
    </source>
</evidence>
<dbReference type="InterPro" id="IPR015802">
    <property type="entry name" value="Cu_amine_oxidase_N3"/>
</dbReference>
<dbReference type="InterPro" id="IPR015800">
    <property type="entry name" value="Cu_amine_oxidase_N2"/>
</dbReference>
<dbReference type="PROSITE" id="PS01164">
    <property type="entry name" value="COPPER_AMINE_OXID_1"/>
    <property type="match status" value="1"/>
</dbReference>
<dbReference type="Pfam" id="PF02727">
    <property type="entry name" value="Cu_amine_oxidN2"/>
    <property type="match status" value="1"/>
</dbReference>
<dbReference type="Pfam" id="PF01179">
    <property type="entry name" value="Cu_amine_oxid"/>
    <property type="match status" value="1"/>
</dbReference>
<evidence type="ECO:0000256" key="11">
    <source>
        <dbReference type="RuleBase" id="RU000672"/>
    </source>
</evidence>
<name>A0ABR2WKG6_9FUNG</name>
<evidence type="ECO:0000256" key="6">
    <source>
        <dbReference type="ARBA" id="ARBA00022723"/>
    </source>
</evidence>
<evidence type="ECO:0000256" key="10">
    <source>
        <dbReference type="ARBA" id="ARBA00023211"/>
    </source>
</evidence>
<comment type="PTM">
    <text evidence="11">Topaquinone (TPQ) is generated by copper-dependent autoxidation of a specific tyrosyl residue.</text>
</comment>
<dbReference type="PANTHER" id="PTHR10638">
    <property type="entry name" value="COPPER AMINE OXIDASE"/>
    <property type="match status" value="1"/>
</dbReference>
<evidence type="ECO:0000313" key="17">
    <source>
        <dbReference type="Proteomes" id="UP001479436"/>
    </source>
</evidence>
<comment type="cofactor">
    <cofactor evidence="3">
        <name>Zn(2+)</name>
        <dbReference type="ChEBI" id="CHEBI:29105"/>
    </cofactor>
</comment>
<accession>A0ABR2WKG6</accession>
<proteinExistence type="inferred from homology"/>
<evidence type="ECO:0000259" key="14">
    <source>
        <dbReference type="Pfam" id="PF02727"/>
    </source>
</evidence>
<comment type="caution">
    <text evidence="16">The sequence shown here is derived from an EMBL/GenBank/DDBJ whole genome shotgun (WGS) entry which is preliminary data.</text>
</comment>
<comment type="similarity">
    <text evidence="4 11">Belongs to the copper/topaquinone oxidase family.</text>
</comment>
<feature type="domain" description="Copper amine oxidase N3-terminal" evidence="15">
    <location>
        <begin position="124"/>
        <end position="214"/>
    </location>
</feature>
<comment type="cofactor">
    <cofactor evidence="11">
        <name>Cu cation</name>
        <dbReference type="ChEBI" id="CHEBI:23378"/>
    </cofactor>
    <text evidence="11">Contains 1 topaquinone per subunit.</text>
</comment>
<dbReference type="Pfam" id="PF02728">
    <property type="entry name" value="Cu_amine_oxidN3"/>
    <property type="match status" value="1"/>
</dbReference>
<dbReference type="EMBL" id="JASJQH010001132">
    <property type="protein sequence ID" value="KAK9762009.1"/>
    <property type="molecule type" value="Genomic_DNA"/>
</dbReference>
<comment type="cofactor">
    <cofactor evidence="1">
        <name>Cu cation</name>
        <dbReference type="ChEBI" id="CHEBI:23378"/>
    </cofactor>
</comment>
<evidence type="ECO:0000259" key="13">
    <source>
        <dbReference type="Pfam" id="PF01179"/>
    </source>
</evidence>
<dbReference type="InterPro" id="IPR015798">
    <property type="entry name" value="Cu_amine_oxidase_C"/>
</dbReference>
<feature type="region of interest" description="Disordered" evidence="12">
    <location>
        <begin position="1"/>
        <end position="25"/>
    </location>
</feature>
<dbReference type="EC" id="1.4.3.-" evidence="11"/>
<evidence type="ECO:0000256" key="9">
    <source>
        <dbReference type="ARBA" id="ARBA00023008"/>
    </source>
</evidence>
<evidence type="ECO:0000256" key="1">
    <source>
        <dbReference type="ARBA" id="ARBA00001935"/>
    </source>
</evidence>
<dbReference type="InterPro" id="IPR016182">
    <property type="entry name" value="Cu_amine_oxidase_N-reg"/>
</dbReference>
<dbReference type="InterPro" id="IPR049948">
    <property type="entry name" value="Cu_Am_ox_TPQ-bd"/>
</dbReference>
<evidence type="ECO:0000313" key="16">
    <source>
        <dbReference type="EMBL" id="KAK9762009.1"/>
    </source>
</evidence>
<dbReference type="InterPro" id="IPR036460">
    <property type="entry name" value="Cu_amine_oxidase_C_sf"/>
</dbReference>
<comment type="cofactor">
    <cofactor evidence="2">
        <name>Mn(2+)</name>
        <dbReference type="ChEBI" id="CHEBI:29035"/>
    </cofactor>
</comment>
<evidence type="ECO:0000256" key="8">
    <source>
        <dbReference type="ARBA" id="ARBA00023002"/>
    </source>
</evidence>
<comment type="subunit">
    <text evidence="5">Homodimer.</text>
</comment>
<dbReference type="InterPro" id="IPR000269">
    <property type="entry name" value="Cu_amine_oxidase"/>
</dbReference>
<keyword evidence="17" id="KW-1185">Reference proteome</keyword>
<dbReference type="PANTHER" id="PTHR10638:SF86">
    <property type="entry name" value="COPPER AMINE OXIDASE 1-RELATED"/>
    <property type="match status" value="1"/>
</dbReference>
<dbReference type="GO" id="GO:0008131">
    <property type="term" value="F:primary methylamine oxidase activity"/>
    <property type="evidence" value="ECO:0007669"/>
    <property type="project" value="UniProtKB-EC"/>
</dbReference>